<dbReference type="GO" id="GO:0006310">
    <property type="term" value="P:DNA recombination"/>
    <property type="evidence" value="ECO:0007669"/>
    <property type="project" value="UniProtKB-KW"/>
</dbReference>
<reference evidence="12" key="2">
    <citation type="submission" date="2020-06" db="EMBL/GenBank/DDBJ databases">
        <authorList>
            <person name="Sheffer M."/>
        </authorList>
    </citation>
    <scope>NUCLEOTIDE SEQUENCE</scope>
</reference>
<dbReference type="Pfam" id="PF07727">
    <property type="entry name" value="RVT_2"/>
    <property type="match status" value="1"/>
</dbReference>
<dbReference type="GO" id="GO:0046872">
    <property type="term" value="F:metal ion binding"/>
    <property type="evidence" value="ECO:0007669"/>
    <property type="project" value="UniProtKB-KW"/>
</dbReference>
<feature type="domain" description="Integrase catalytic" evidence="11">
    <location>
        <begin position="261"/>
        <end position="363"/>
    </location>
</feature>
<keyword evidence="8" id="KW-0239">DNA-directed DNA polymerase</keyword>
<dbReference type="InterPro" id="IPR001584">
    <property type="entry name" value="Integrase_cat-core"/>
</dbReference>
<keyword evidence="9" id="KW-0233">DNA recombination</keyword>
<keyword evidence="7" id="KW-0695">RNA-directed DNA polymerase</keyword>
<evidence type="ECO:0000259" key="11">
    <source>
        <dbReference type="PROSITE" id="PS50994"/>
    </source>
</evidence>
<dbReference type="InterPro" id="IPR039537">
    <property type="entry name" value="Retrotran_Ty1/copia-like"/>
</dbReference>
<keyword evidence="6" id="KW-0229">DNA integration</keyword>
<dbReference type="GO" id="GO:0003887">
    <property type="term" value="F:DNA-directed DNA polymerase activity"/>
    <property type="evidence" value="ECO:0007669"/>
    <property type="project" value="UniProtKB-KW"/>
</dbReference>
<dbReference type="InterPro" id="IPR012337">
    <property type="entry name" value="RNaseH-like_sf"/>
</dbReference>
<dbReference type="InterPro" id="IPR036397">
    <property type="entry name" value="RNaseH_sf"/>
</dbReference>
<keyword evidence="8" id="KW-0808">Transferase</keyword>
<evidence type="ECO:0000256" key="7">
    <source>
        <dbReference type="ARBA" id="ARBA00022918"/>
    </source>
</evidence>
<evidence type="ECO:0000256" key="4">
    <source>
        <dbReference type="ARBA" id="ARBA00022801"/>
    </source>
</evidence>
<organism evidence="12 13">
    <name type="scientific">Argiope bruennichi</name>
    <name type="common">Wasp spider</name>
    <name type="synonym">Aranea bruennichi</name>
    <dbReference type="NCBI Taxonomy" id="94029"/>
    <lineage>
        <taxon>Eukaryota</taxon>
        <taxon>Metazoa</taxon>
        <taxon>Ecdysozoa</taxon>
        <taxon>Arthropoda</taxon>
        <taxon>Chelicerata</taxon>
        <taxon>Arachnida</taxon>
        <taxon>Araneae</taxon>
        <taxon>Araneomorphae</taxon>
        <taxon>Entelegynae</taxon>
        <taxon>Araneoidea</taxon>
        <taxon>Araneidae</taxon>
        <taxon>Argiope</taxon>
    </lineage>
</organism>
<dbReference type="PROSITE" id="PS50994">
    <property type="entry name" value="INTEGRASE"/>
    <property type="match status" value="1"/>
</dbReference>
<keyword evidence="1" id="KW-0540">Nuclease</keyword>
<evidence type="ECO:0000256" key="2">
    <source>
        <dbReference type="ARBA" id="ARBA00022723"/>
    </source>
</evidence>
<proteinExistence type="predicted"/>
<evidence type="ECO:0000256" key="10">
    <source>
        <dbReference type="ARBA" id="ARBA00023268"/>
    </source>
</evidence>
<dbReference type="GO" id="GO:0016787">
    <property type="term" value="F:hydrolase activity"/>
    <property type="evidence" value="ECO:0007669"/>
    <property type="project" value="UniProtKB-KW"/>
</dbReference>
<dbReference type="GO" id="GO:0003964">
    <property type="term" value="F:RNA-directed DNA polymerase activity"/>
    <property type="evidence" value="ECO:0007669"/>
    <property type="project" value="UniProtKB-KW"/>
</dbReference>
<dbReference type="GO" id="GO:0016020">
    <property type="term" value="C:membrane"/>
    <property type="evidence" value="ECO:0007669"/>
    <property type="project" value="UniProtKB-SubCell"/>
</dbReference>
<reference evidence="12" key="1">
    <citation type="journal article" date="2020" name="bioRxiv">
        <title>Chromosome-level reference genome of the European wasp spider Argiope bruennichi: a resource for studies on range expansion and evolutionary adaptation.</title>
        <authorList>
            <person name="Sheffer M.M."/>
            <person name="Hoppe A."/>
            <person name="Krehenwinkel H."/>
            <person name="Uhl G."/>
            <person name="Kuss A.W."/>
            <person name="Jensen L."/>
            <person name="Jensen C."/>
            <person name="Gillespie R.G."/>
            <person name="Hoff K.J."/>
            <person name="Prost S."/>
        </authorList>
    </citation>
    <scope>NUCLEOTIDE SEQUENCE</scope>
</reference>
<keyword evidence="2" id="KW-0479">Metal-binding</keyword>
<dbReference type="Pfam" id="PF00665">
    <property type="entry name" value="rve"/>
    <property type="match status" value="1"/>
</dbReference>
<dbReference type="EMBL" id="JABXBU010002228">
    <property type="protein sequence ID" value="KAF8770880.1"/>
    <property type="molecule type" value="Genomic_DNA"/>
</dbReference>
<dbReference type="GO" id="GO:0015074">
    <property type="term" value="P:DNA integration"/>
    <property type="evidence" value="ECO:0007669"/>
    <property type="project" value="UniProtKB-KW"/>
</dbReference>
<keyword evidence="4" id="KW-0378">Hydrolase</keyword>
<comment type="caution">
    <text evidence="12">The sequence shown here is derived from an EMBL/GenBank/DDBJ whole genome shotgun (WGS) entry which is preliminary data.</text>
</comment>
<evidence type="ECO:0000313" key="12">
    <source>
        <dbReference type="EMBL" id="KAF8770880.1"/>
    </source>
</evidence>
<dbReference type="SUPFAM" id="SSF53098">
    <property type="entry name" value="Ribonuclease H-like"/>
    <property type="match status" value="1"/>
</dbReference>
<keyword evidence="5" id="KW-0460">Magnesium</keyword>
<protein>
    <submittedName>
        <fullName evidence="12">Retrovirus-related Pol polyprotein like</fullName>
    </submittedName>
</protein>
<evidence type="ECO:0000256" key="9">
    <source>
        <dbReference type="ARBA" id="ARBA00023172"/>
    </source>
</evidence>
<dbReference type="Proteomes" id="UP000807504">
    <property type="component" value="Unassembled WGS sequence"/>
</dbReference>
<keyword evidence="10" id="KW-0511">Multifunctional enzyme</keyword>
<dbReference type="AlphaFoldDB" id="A0A8T0EDZ7"/>
<keyword evidence="13" id="KW-1185">Reference proteome</keyword>
<gene>
    <name evidence="12" type="ORF">HNY73_018358</name>
</gene>
<evidence type="ECO:0000256" key="5">
    <source>
        <dbReference type="ARBA" id="ARBA00022842"/>
    </source>
</evidence>
<evidence type="ECO:0000256" key="3">
    <source>
        <dbReference type="ARBA" id="ARBA00022759"/>
    </source>
</evidence>
<accession>A0A8T0EDZ7</accession>
<sequence>MEMSNQIPVLTQNNWNTWKQDMQIILMHFGCWHFIIQTKPKEPEEGANYKEKYDFQLRKDRCYTLIYTNISADLKSLITETTDGLVAWNILKNHFEPVTRARVIQLLDEFFGTRYRQGEDIGIFISRAKTAATRLQEAGHKLNYLYIGFQLIGWLPREFQSAVQQIYRWKEEDFRVVKIEAELILEANRLTLMKQDLEKAEGVYFSSSTSKKKSWKVPRKATTVPSGAATTPEDLSVKVKYQKKDSKQSPRVSFKKTGAVRSKRPLELLHMDLCGPMPTESQGGNKYFLSIIDDYSRKVTVFPIGKKSDVFNTFVRFQKRAERFLNRKVIAVKTDGGLEFCNKDMDTFLAELEQYCKKHNIEYNPNLFDFSKEDSESQEFSNLTEGQLEANVVEVYIPNCYKQAIKSRDASKWCDAMDKEVNIMKELKVWDLVDPPDNAKILGNRCVYTIKRDENNKIVRCKARLVAQGNTQLKGESFDEVFSPVVNFTIIRLFFTICVCLWKWMRVQVDITNAYLYANLDSVIFMKQPTGYETDHNKRLYALEVQTPSVENLLEKRASEIEDEKEEAVQQQYVKHLEKLLESDKTSLPNLNTMKTRFGRLCYTMKDSHILKELSRETPIDRPFIMDLKSPPHSGKGVEEGFSVFLTDPLDSIVSFSGDEGQKILSGYSTTISVHLVKKQRTALHTAWHGLSENCPVLPVDPRTERFTRKMCNQLVTARILKRNCKCTSLVTFRETAERICEPSDVYHCLLSKSLKSNS</sequence>
<keyword evidence="3" id="KW-0255">Endonuclease</keyword>
<evidence type="ECO:0000256" key="1">
    <source>
        <dbReference type="ARBA" id="ARBA00022722"/>
    </source>
</evidence>
<evidence type="ECO:0000256" key="8">
    <source>
        <dbReference type="ARBA" id="ARBA00022932"/>
    </source>
</evidence>
<evidence type="ECO:0000313" key="13">
    <source>
        <dbReference type="Proteomes" id="UP000807504"/>
    </source>
</evidence>
<evidence type="ECO:0000256" key="6">
    <source>
        <dbReference type="ARBA" id="ARBA00022908"/>
    </source>
</evidence>
<dbReference type="InterPro" id="IPR013103">
    <property type="entry name" value="RVT_2"/>
</dbReference>
<dbReference type="GO" id="GO:0005272">
    <property type="term" value="F:sodium channel activity"/>
    <property type="evidence" value="ECO:0007669"/>
    <property type="project" value="UniProtKB-KW"/>
</dbReference>
<dbReference type="PANTHER" id="PTHR42648:SF11">
    <property type="entry name" value="TRANSPOSON TY4-P GAG-POL POLYPROTEIN"/>
    <property type="match status" value="1"/>
</dbReference>
<keyword evidence="8" id="KW-0548">Nucleotidyltransferase</keyword>
<dbReference type="PANTHER" id="PTHR42648">
    <property type="entry name" value="TRANSPOSASE, PUTATIVE-RELATED"/>
    <property type="match status" value="1"/>
</dbReference>
<dbReference type="GO" id="GO:0003676">
    <property type="term" value="F:nucleic acid binding"/>
    <property type="evidence" value="ECO:0007669"/>
    <property type="project" value="InterPro"/>
</dbReference>
<dbReference type="GO" id="GO:0004519">
    <property type="term" value="F:endonuclease activity"/>
    <property type="evidence" value="ECO:0007669"/>
    <property type="project" value="UniProtKB-KW"/>
</dbReference>
<dbReference type="Gene3D" id="3.30.420.10">
    <property type="entry name" value="Ribonuclease H-like superfamily/Ribonuclease H"/>
    <property type="match status" value="1"/>
</dbReference>
<dbReference type="Pfam" id="PF14223">
    <property type="entry name" value="Retrotran_gag_2"/>
    <property type="match status" value="1"/>
</dbReference>
<name>A0A8T0EDZ7_ARGBR</name>